<keyword evidence="5" id="KW-0178">Competence</keyword>
<dbReference type="InterPro" id="IPR011662">
    <property type="entry name" value="Secretin/TonB_short_N"/>
</dbReference>
<keyword evidence="12" id="KW-1185">Reference proteome</keyword>
<evidence type="ECO:0000256" key="3">
    <source>
        <dbReference type="ARBA" id="ARBA00023136"/>
    </source>
</evidence>
<keyword evidence="3" id="KW-0472">Membrane</keyword>
<evidence type="ECO:0000256" key="1">
    <source>
        <dbReference type="ARBA" id="ARBA00014124"/>
    </source>
</evidence>
<dbReference type="InterPro" id="IPR013358">
    <property type="entry name" value="Pilus_biogenesis_MshL"/>
</dbReference>
<evidence type="ECO:0000256" key="2">
    <source>
        <dbReference type="ARBA" id="ARBA00022448"/>
    </source>
</evidence>
<evidence type="ECO:0000313" key="11">
    <source>
        <dbReference type="EMBL" id="MET7015092.1"/>
    </source>
</evidence>
<evidence type="ECO:0000256" key="6">
    <source>
        <dbReference type="ARBA" id="ARBA00024678"/>
    </source>
</evidence>
<dbReference type="Pfam" id="PF07655">
    <property type="entry name" value="Secretin_N_2"/>
    <property type="match status" value="1"/>
</dbReference>
<comment type="caution">
    <text evidence="11">The sequence shown here is derived from an EMBL/GenBank/DDBJ whole genome shotgun (WGS) entry which is preliminary data.</text>
</comment>
<dbReference type="PROSITE" id="PS00875">
    <property type="entry name" value="T2SP_D"/>
    <property type="match status" value="1"/>
</dbReference>
<keyword evidence="2" id="KW-0813">Transport</keyword>
<dbReference type="PANTHER" id="PTHR30332">
    <property type="entry name" value="PROBABLE GENERAL SECRETION PATHWAY PROTEIN D"/>
    <property type="match status" value="1"/>
</dbReference>
<protein>
    <recommendedName>
        <fullName evidence="1">Type IV pilus biogenesis and competence protein PilQ</fullName>
    </recommendedName>
</protein>
<reference evidence="11 12" key="1">
    <citation type="submission" date="2024-07" db="EMBL/GenBank/DDBJ databases">
        <title>Uliginosibacterium flavum JJ3220;KACC:17644.</title>
        <authorList>
            <person name="Kim M.K."/>
        </authorList>
    </citation>
    <scope>NUCLEOTIDE SEQUENCE [LARGE SCALE GENOMIC DNA]</scope>
    <source>
        <strain evidence="11 12">KACC:17644</strain>
    </source>
</reference>
<dbReference type="InterPro" id="IPR050810">
    <property type="entry name" value="Bact_Secretion_Sys_Channel"/>
</dbReference>
<feature type="compositionally biased region" description="Low complexity" evidence="8">
    <location>
        <begin position="177"/>
        <end position="194"/>
    </location>
</feature>
<feature type="signal peptide" evidence="9">
    <location>
        <begin position="1"/>
        <end position="18"/>
    </location>
</feature>
<dbReference type="RefSeq" id="WP_354601554.1">
    <property type="nucleotide sequence ID" value="NZ_JBEWZI010000013.1"/>
</dbReference>
<evidence type="ECO:0000313" key="12">
    <source>
        <dbReference type="Proteomes" id="UP001549691"/>
    </source>
</evidence>
<feature type="domain" description="Secretin/TonB short N-terminal" evidence="10">
    <location>
        <begin position="96"/>
        <end position="144"/>
    </location>
</feature>
<dbReference type="InterPro" id="IPR004846">
    <property type="entry name" value="T2SS/T3SS_dom"/>
</dbReference>
<gene>
    <name evidence="11" type="primary">mshL</name>
    <name evidence="11" type="ORF">ABXR19_12890</name>
</gene>
<dbReference type="InterPro" id="IPR001775">
    <property type="entry name" value="GspD/PilQ"/>
</dbReference>
<dbReference type="Gene3D" id="3.30.1370.130">
    <property type="match status" value="1"/>
</dbReference>
<feature type="region of interest" description="Disordered" evidence="8">
    <location>
        <begin position="175"/>
        <end position="194"/>
    </location>
</feature>
<sequence>MKTRQLLWLVLPWLAACASSPAPYNKAQDAIRAEMAAAAQAAAAAPTPMPGAELYPSLRLDMPQAAAKALEPRFDLSVSNAPVRQVFLSMVADTRYSMLLPNDLDGTITVSLKDVTVPEALDALQQLYGYEYRIQGSSIFIQGRSLQTRIMKVNYLNAVRKGTSDIRVISGSVGDATSSTSGQAGSSSTSGSSSFVTSKITTSAQSDFWSELAQVVKSIVGDKDGRSVVASPQSGVLVVRATPGELAQVERFLAASQLSLERQVIIEAKIIEVTLNDSFQAGINWAAFGSGNTPGGGNGRFSIGQLTPGSSIARSGTVTASPVSGSAQVDLSNASSAAGGMLGMILSTANFTTVINLLEQQGQVHVLSSPRVATLNNQKAVLKVGNDDFFVTGVDSTSSTNASGNSTASPKLTLQPFFSGIALDVTPQIDETDQITLHIHPMVSKVKSVTQEIDLGTLGKFKLPLASSQISEMDSVVKALDGQMVALGGLIRQVSGNVDSQVPGVGEVPLVGNLFKQQSRDSERRELVILLRPTVIQAASTWAEDIGQSDTRVRRLLDERNASGRRTR</sequence>
<dbReference type="InterPro" id="IPR004845">
    <property type="entry name" value="T2SS_GspD_CS"/>
</dbReference>
<keyword evidence="9" id="KW-0732">Signal</keyword>
<keyword evidence="4" id="KW-0998">Cell outer membrane</keyword>
<evidence type="ECO:0000256" key="7">
    <source>
        <dbReference type="ARBA" id="ARBA00025897"/>
    </source>
</evidence>
<dbReference type="PROSITE" id="PS51257">
    <property type="entry name" value="PROKAR_LIPOPROTEIN"/>
    <property type="match status" value="1"/>
</dbReference>
<comment type="function">
    <text evidence="6">Required for type IV pilus biogenesis and competence. Could function as a pore for exit of the pilus but also as a channel for entry of heme and antimicrobial agents and uptake of transforming DNA.</text>
</comment>
<organism evidence="11 12">
    <name type="scientific">Uliginosibacterium flavum</name>
    <dbReference type="NCBI Taxonomy" id="1396831"/>
    <lineage>
        <taxon>Bacteria</taxon>
        <taxon>Pseudomonadati</taxon>
        <taxon>Pseudomonadota</taxon>
        <taxon>Betaproteobacteria</taxon>
        <taxon>Rhodocyclales</taxon>
        <taxon>Zoogloeaceae</taxon>
        <taxon>Uliginosibacterium</taxon>
    </lineage>
</organism>
<evidence type="ECO:0000256" key="5">
    <source>
        <dbReference type="ARBA" id="ARBA00023287"/>
    </source>
</evidence>
<comment type="subunit">
    <text evidence="7">Homododecamer. Tetramer of trimer.</text>
</comment>
<name>A0ABV2TMF0_9RHOO</name>
<accession>A0ABV2TMF0</accession>
<dbReference type="PRINTS" id="PR00811">
    <property type="entry name" value="BCTERIALGSPD"/>
</dbReference>
<proteinExistence type="predicted"/>
<evidence type="ECO:0000259" key="10">
    <source>
        <dbReference type="SMART" id="SM00965"/>
    </source>
</evidence>
<evidence type="ECO:0000256" key="9">
    <source>
        <dbReference type="SAM" id="SignalP"/>
    </source>
</evidence>
<dbReference type="InterPro" id="IPR011514">
    <property type="entry name" value="Secretin_N_2"/>
</dbReference>
<evidence type="ECO:0000256" key="8">
    <source>
        <dbReference type="SAM" id="MobiDB-lite"/>
    </source>
</evidence>
<dbReference type="NCBIfam" id="TIGR02519">
    <property type="entry name" value="pilus_MshL"/>
    <property type="match status" value="1"/>
</dbReference>
<evidence type="ECO:0000256" key="4">
    <source>
        <dbReference type="ARBA" id="ARBA00023237"/>
    </source>
</evidence>
<dbReference type="Pfam" id="PF00263">
    <property type="entry name" value="Secretin"/>
    <property type="match status" value="1"/>
</dbReference>
<dbReference type="EMBL" id="JBEWZI010000013">
    <property type="protein sequence ID" value="MET7015092.1"/>
    <property type="molecule type" value="Genomic_DNA"/>
</dbReference>
<feature type="chain" id="PRO_5047065291" description="Type IV pilus biogenesis and competence protein PilQ" evidence="9">
    <location>
        <begin position="19"/>
        <end position="568"/>
    </location>
</feature>
<dbReference type="PANTHER" id="PTHR30332:SF17">
    <property type="entry name" value="TYPE IV PILIATION SYSTEM PROTEIN DR_0774-RELATED"/>
    <property type="match status" value="1"/>
</dbReference>
<dbReference type="SMART" id="SM00965">
    <property type="entry name" value="STN"/>
    <property type="match status" value="1"/>
</dbReference>
<dbReference type="Proteomes" id="UP001549691">
    <property type="component" value="Unassembled WGS sequence"/>
</dbReference>